<dbReference type="InterPro" id="IPR025312">
    <property type="entry name" value="DUF4216"/>
</dbReference>
<evidence type="ECO:0000313" key="3">
    <source>
        <dbReference type="EMBL" id="KAI5409321.1"/>
    </source>
</evidence>
<protein>
    <recommendedName>
        <fullName evidence="5">DUF4218 domain-containing protein</fullName>
    </recommendedName>
</protein>
<proteinExistence type="predicted"/>
<dbReference type="InterPro" id="IPR025452">
    <property type="entry name" value="DUF4218"/>
</dbReference>
<comment type="caution">
    <text evidence="3">The sequence shown here is derived from an EMBL/GenBank/DDBJ whole genome shotgun (WGS) entry which is preliminary data.</text>
</comment>
<feature type="domain" description="DUF4216" evidence="1">
    <location>
        <begin position="446"/>
        <end position="521"/>
    </location>
</feature>
<accession>A0A9D4WZB9</accession>
<dbReference type="Pfam" id="PF13960">
    <property type="entry name" value="DUF4218"/>
    <property type="match status" value="1"/>
</dbReference>
<evidence type="ECO:0000259" key="2">
    <source>
        <dbReference type="Pfam" id="PF13960"/>
    </source>
</evidence>
<feature type="domain" description="DUF4218" evidence="2">
    <location>
        <begin position="158"/>
        <end position="270"/>
    </location>
</feature>
<organism evidence="3 4">
    <name type="scientific">Pisum sativum</name>
    <name type="common">Garden pea</name>
    <name type="synonym">Lathyrus oleraceus</name>
    <dbReference type="NCBI Taxonomy" id="3888"/>
    <lineage>
        <taxon>Eukaryota</taxon>
        <taxon>Viridiplantae</taxon>
        <taxon>Streptophyta</taxon>
        <taxon>Embryophyta</taxon>
        <taxon>Tracheophyta</taxon>
        <taxon>Spermatophyta</taxon>
        <taxon>Magnoliopsida</taxon>
        <taxon>eudicotyledons</taxon>
        <taxon>Gunneridae</taxon>
        <taxon>Pentapetalae</taxon>
        <taxon>rosids</taxon>
        <taxon>fabids</taxon>
        <taxon>Fabales</taxon>
        <taxon>Fabaceae</taxon>
        <taxon>Papilionoideae</taxon>
        <taxon>50 kb inversion clade</taxon>
        <taxon>NPAAA clade</taxon>
        <taxon>Hologalegina</taxon>
        <taxon>IRL clade</taxon>
        <taxon>Fabeae</taxon>
        <taxon>Lathyrus</taxon>
    </lineage>
</organism>
<dbReference type="Proteomes" id="UP001058974">
    <property type="component" value="Chromosome 5"/>
</dbReference>
<dbReference type="OrthoDB" id="1426665at2759"/>
<dbReference type="Pfam" id="PF13952">
    <property type="entry name" value="DUF4216"/>
    <property type="match status" value="1"/>
</dbReference>
<dbReference type="PANTHER" id="PTHR48258:SF12">
    <property type="entry name" value="TRANSPOSON PROTEIN, CACTA, EN_SPM SUB-CLASS"/>
    <property type="match status" value="1"/>
</dbReference>
<evidence type="ECO:0008006" key="5">
    <source>
        <dbReference type="Google" id="ProtNLM"/>
    </source>
</evidence>
<dbReference type="AlphaFoldDB" id="A0A9D4WZB9"/>
<evidence type="ECO:0000313" key="4">
    <source>
        <dbReference type="Proteomes" id="UP001058974"/>
    </source>
</evidence>
<evidence type="ECO:0000259" key="1">
    <source>
        <dbReference type="Pfam" id="PF13952"/>
    </source>
</evidence>
<gene>
    <name evidence="3" type="ORF">KIW84_054936</name>
</gene>
<keyword evidence="4" id="KW-1185">Reference proteome</keyword>
<sequence length="576" mass="67406">MQEKSIFFELPYWEYNLLRHNLDFMHIEKNVCDNVLYTMLNDKNKSKDNLNAWKDLKQMGIRPDLWPDEKGTYHLALYSLTRDTKKLFLKTLKNVKLPDGYSSNISRCINEEQQKIFGLKSHDCHIIMEQLLPFSIRNLLPHNVTTVLVELCSFFRVLSGKCLNLSELQILQDRIVITLCHMEMLFPPSFFTFMVHLTVHLIEEAKLGGPVHYRYMYPIERELGHLKSFVRNKAQPEGSIAEGYLAEESLTFCSRYLDNIETRFNRPGRVCDDPNEDKSSSTSFIFPQLGKPVGASSTFTLTPMQKLQAHRYLLLNCEVVAPFIEEFRQFIKRSSRSRRLSSTKIEKRLVKEFADWFKKWILNPKTLSTMSTDLKILARGPLDSARRFSAYNINGFKFRTLAREAGLKTQNSGVFLTYKTSCVSSSVDGNMRQADLPYYGKLEDIIEINYYGRFKVILFKCKWADTTRDRGYKKDRWNFNCVNFERLIHNGDREKHDPYIEASQAQMTYYVEDLVNIGWSVAVHLKARDLYEMGDKIEEEVYENEPYEEQHLDQLGNIHDEYDQLATNHLSNDSVE</sequence>
<dbReference type="EMBL" id="JAMSHJ010000005">
    <property type="protein sequence ID" value="KAI5409321.1"/>
    <property type="molecule type" value="Genomic_DNA"/>
</dbReference>
<dbReference type="PANTHER" id="PTHR48258">
    <property type="entry name" value="DUF4218 DOMAIN-CONTAINING PROTEIN-RELATED"/>
    <property type="match status" value="1"/>
</dbReference>
<reference evidence="3 4" key="1">
    <citation type="journal article" date="2022" name="Nat. Genet.">
        <title>Improved pea reference genome and pan-genome highlight genomic features and evolutionary characteristics.</title>
        <authorList>
            <person name="Yang T."/>
            <person name="Liu R."/>
            <person name="Luo Y."/>
            <person name="Hu S."/>
            <person name="Wang D."/>
            <person name="Wang C."/>
            <person name="Pandey M.K."/>
            <person name="Ge S."/>
            <person name="Xu Q."/>
            <person name="Li N."/>
            <person name="Li G."/>
            <person name="Huang Y."/>
            <person name="Saxena R.K."/>
            <person name="Ji Y."/>
            <person name="Li M."/>
            <person name="Yan X."/>
            <person name="He Y."/>
            <person name="Liu Y."/>
            <person name="Wang X."/>
            <person name="Xiang C."/>
            <person name="Varshney R.K."/>
            <person name="Ding H."/>
            <person name="Gao S."/>
            <person name="Zong X."/>
        </authorList>
    </citation>
    <scope>NUCLEOTIDE SEQUENCE [LARGE SCALE GENOMIC DNA]</scope>
    <source>
        <strain evidence="3 4">cv. Zhongwan 6</strain>
    </source>
</reference>
<dbReference type="Gramene" id="Psat05G0493600-T1">
    <property type="protein sequence ID" value="KAI5409321.1"/>
    <property type="gene ID" value="KIW84_054936"/>
</dbReference>
<name>A0A9D4WZB9_PEA</name>